<sequence length="94" mass="10915">TVLGDFEGKNAELQLAKLADEEFVKTSNEYINNYRSRYKNLAKKEDQHVLASNELSYYQERKIVLQKVFRNHKLQQPESGECPTCSQTLPYSLS</sequence>
<dbReference type="RefSeq" id="WP_234863204.1">
    <property type="nucleotide sequence ID" value="NZ_JAKEVZ010000086.1"/>
</dbReference>
<feature type="non-terminal residue" evidence="1">
    <location>
        <position position="1"/>
    </location>
</feature>
<accession>A0ABS9C0F2</accession>
<evidence type="ECO:0000313" key="1">
    <source>
        <dbReference type="EMBL" id="MCF1753420.1"/>
    </source>
</evidence>
<name>A0ABS9C0F2_9BACT</name>
<dbReference type="Proteomes" id="UP001201449">
    <property type="component" value="Unassembled WGS sequence"/>
</dbReference>
<dbReference type="EMBL" id="JAKEVZ010000086">
    <property type="protein sequence ID" value="MCF1753420.1"/>
    <property type="molecule type" value="Genomic_DNA"/>
</dbReference>
<comment type="caution">
    <text evidence="1">The sequence shown here is derived from an EMBL/GenBank/DDBJ whole genome shotgun (WGS) entry which is preliminary data.</text>
</comment>
<feature type="non-terminal residue" evidence="1">
    <location>
        <position position="94"/>
    </location>
</feature>
<organism evidence="1 2">
    <name type="scientific">Mariniradius sediminis</name>
    <dbReference type="NCBI Taxonomy" id="2909237"/>
    <lineage>
        <taxon>Bacteria</taxon>
        <taxon>Pseudomonadati</taxon>
        <taxon>Bacteroidota</taxon>
        <taxon>Cytophagia</taxon>
        <taxon>Cytophagales</taxon>
        <taxon>Cyclobacteriaceae</taxon>
        <taxon>Mariniradius</taxon>
    </lineage>
</organism>
<reference evidence="1 2" key="1">
    <citation type="submission" date="2022-01" db="EMBL/GenBank/DDBJ databases">
        <title>Mariniradius saccharolyticus sp. nov., isolated from sediment of a river.</title>
        <authorList>
            <person name="Liu H."/>
        </authorList>
    </citation>
    <scope>NUCLEOTIDE SEQUENCE [LARGE SCALE GENOMIC DNA]</scope>
    <source>
        <strain evidence="1 2">RY-2</strain>
    </source>
</reference>
<protein>
    <submittedName>
        <fullName evidence="1">Uncharacterized protein</fullName>
    </submittedName>
</protein>
<proteinExistence type="predicted"/>
<gene>
    <name evidence="1" type="ORF">L0U89_20380</name>
</gene>
<evidence type="ECO:0000313" key="2">
    <source>
        <dbReference type="Proteomes" id="UP001201449"/>
    </source>
</evidence>
<keyword evidence="2" id="KW-1185">Reference proteome</keyword>